<reference evidence="2 3" key="1">
    <citation type="journal article" date="2016" name="Mol. Biol. Evol.">
        <title>Comparative Genomics of Early-Diverging Mushroom-Forming Fungi Provides Insights into the Origins of Lignocellulose Decay Capabilities.</title>
        <authorList>
            <person name="Nagy L.G."/>
            <person name="Riley R."/>
            <person name="Tritt A."/>
            <person name="Adam C."/>
            <person name="Daum C."/>
            <person name="Floudas D."/>
            <person name="Sun H."/>
            <person name="Yadav J.S."/>
            <person name="Pangilinan J."/>
            <person name="Larsson K.H."/>
            <person name="Matsuura K."/>
            <person name="Barry K."/>
            <person name="Labutti K."/>
            <person name="Kuo R."/>
            <person name="Ohm R.A."/>
            <person name="Bhattacharya S.S."/>
            <person name="Shirouzu T."/>
            <person name="Yoshinaga Y."/>
            <person name="Martin F.M."/>
            <person name="Grigoriev I.V."/>
            <person name="Hibbett D.S."/>
        </authorList>
    </citation>
    <scope>NUCLEOTIDE SEQUENCE [LARGE SCALE GENOMIC DNA]</scope>
    <source>
        <strain evidence="2 3">TUFC12733</strain>
    </source>
</reference>
<sequence length="171" mass="19447">MPPHKGSTRDPQPRQRKAQQKRSVAYVDSGSDAQDTPPAATKKKRKDPISRGFVRTIRNRARHQGEVYGRKLRASHYYTRRAEWRAALKREPEPWHFDPYHSCIECIATVTIEEGRLVWARGSRCKPIRAKALASKQGPRPGWGCEYCHKPGRRACSLASASQPFIVNTAD</sequence>
<name>A0A167FDY4_CALVF</name>
<keyword evidence="3" id="KW-1185">Reference proteome</keyword>
<evidence type="ECO:0000256" key="1">
    <source>
        <dbReference type="SAM" id="MobiDB-lite"/>
    </source>
</evidence>
<dbReference type="EMBL" id="KV417446">
    <property type="protein sequence ID" value="KZO89399.1"/>
    <property type="molecule type" value="Genomic_DNA"/>
</dbReference>
<organism evidence="2 3">
    <name type="scientific">Calocera viscosa (strain TUFC12733)</name>
    <dbReference type="NCBI Taxonomy" id="1330018"/>
    <lineage>
        <taxon>Eukaryota</taxon>
        <taxon>Fungi</taxon>
        <taxon>Dikarya</taxon>
        <taxon>Basidiomycota</taxon>
        <taxon>Agaricomycotina</taxon>
        <taxon>Dacrymycetes</taxon>
        <taxon>Dacrymycetales</taxon>
        <taxon>Dacrymycetaceae</taxon>
        <taxon>Calocera</taxon>
    </lineage>
</organism>
<protein>
    <submittedName>
        <fullName evidence="2">Uncharacterized protein</fullName>
    </submittedName>
</protein>
<gene>
    <name evidence="2" type="ORF">CALVIDRAFT_543567</name>
</gene>
<evidence type="ECO:0000313" key="3">
    <source>
        <dbReference type="Proteomes" id="UP000076738"/>
    </source>
</evidence>
<proteinExistence type="predicted"/>
<dbReference type="AlphaFoldDB" id="A0A167FDY4"/>
<dbReference type="Proteomes" id="UP000076738">
    <property type="component" value="Unassembled WGS sequence"/>
</dbReference>
<feature type="region of interest" description="Disordered" evidence="1">
    <location>
        <begin position="1"/>
        <end position="50"/>
    </location>
</feature>
<accession>A0A167FDY4</accession>
<evidence type="ECO:0000313" key="2">
    <source>
        <dbReference type="EMBL" id="KZO89399.1"/>
    </source>
</evidence>